<dbReference type="EMBL" id="BAAANF010000012">
    <property type="protein sequence ID" value="GAA1687852.1"/>
    <property type="molecule type" value="Genomic_DNA"/>
</dbReference>
<gene>
    <name evidence="2" type="ORF">GCM10009745_35860</name>
</gene>
<accession>A0ABN2HH30</accession>
<feature type="signal peptide" evidence="1">
    <location>
        <begin position="1"/>
        <end position="28"/>
    </location>
</feature>
<evidence type="ECO:0000313" key="3">
    <source>
        <dbReference type="Proteomes" id="UP001500280"/>
    </source>
</evidence>
<protein>
    <submittedName>
        <fullName evidence="2">Uncharacterized protein</fullName>
    </submittedName>
</protein>
<organism evidence="2 3">
    <name type="scientific">Kribbella yunnanensis</name>
    <dbReference type="NCBI Taxonomy" id="190194"/>
    <lineage>
        <taxon>Bacteria</taxon>
        <taxon>Bacillati</taxon>
        <taxon>Actinomycetota</taxon>
        <taxon>Actinomycetes</taxon>
        <taxon>Propionibacteriales</taxon>
        <taxon>Kribbellaceae</taxon>
        <taxon>Kribbella</taxon>
    </lineage>
</organism>
<evidence type="ECO:0000256" key="1">
    <source>
        <dbReference type="SAM" id="SignalP"/>
    </source>
</evidence>
<name>A0ABN2HH30_9ACTN</name>
<keyword evidence="1" id="KW-0732">Signal</keyword>
<sequence length="196" mass="21018">MRKLISGVAATIAAGGMILGASALPSHAETTVTRQAASAVKFKTRYFDCYSSTGCLASAEVPSTWRFVQPTVYDYKFLGAGNQFVKFNNTIGGSDRTTAQEMKAKQKALKGTKGLHILSMATKKLKSNTGMGPLTASTIVYTYKSGKTTRWVATRYLGTYGYDQATNEITVAGSPNNAKFLGTVLARSTYSLYNGD</sequence>
<proteinExistence type="predicted"/>
<evidence type="ECO:0000313" key="2">
    <source>
        <dbReference type="EMBL" id="GAA1687852.1"/>
    </source>
</evidence>
<dbReference type="RefSeq" id="WP_344152676.1">
    <property type="nucleotide sequence ID" value="NZ_BAAANF010000012.1"/>
</dbReference>
<comment type="caution">
    <text evidence="2">The sequence shown here is derived from an EMBL/GenBank/DDBJ whole genome shotgun (WGS) entry which is preliminary data.</text>
</comment>
<keyword evidence="3" id="KW-1185">Reference proteome</keyword>
<reference evidence="2 3" key="1">
    <citation type="journal article" date="2019" name="Int. J. Syst. Evol. Microbiol.">
        <title>The Global Catalogue of Microorganisms (GCM) 10K type strain sequencing project: providing services to taxonomists for standard genome sequencing and annotation.</title>
        <authorList>
            <consortium name="The Broad Institute Genomics Platform"/>
            <consortium name="The Broad Institute Genome Sequencing Center for Infectious Disease"/>
            <person name="Wu L."/>
            <person name="Ma J."/>
        </authorList>
    </citation>
    <scope>NUCLEOTIDE SEQUENCE [LARGE SCALE GENOMIC DNA]</scope>
    <source>
        <strain evidence="2 3">JCM 14307</strain>
    </source>
</reference>
<dbReference type="Proteomes" id="UP001500280">
    <property type="component" value="Unassembled WGS sequence"/>
</dbReference>
<feature type="chain" id="PRO_5046065894" evidence="1">
    <location>
        <begin position="29"/>
        <end position="196"/>
    </location>
</feature>